<reference evidence="2" key="1">
    <citation type="journal article" date="2015" name="PLoS Genet.">
        <title>The dynamic genome and transcriptome of the human fungal pathogen Blastomyces and close relative Emmonsia.</title>
        <authorList>
            <person name="Munoz J.F."/>
            <person name="Gauthier G.M."/>
            <person name="Desjardins C.A."/>
            <person name="Gallo J.E."/>
            <person name="Holder J."/>
            <person name="Sullivan T.D."/>
            <person name="Marty A.J."/>
            <person name="Carmen J.C."/>
            <person name="Chen Z."/>
            <person name="Ding L."/>
            <person name="Gujja S."/>
            <person name="Magrini V."/>
            <person name="Misas E."/>
            <person name="Mitreva M."/>
            <person name="Priest M."/>
            <person name="Saif S."/>
            <person name="Whiston E.A."/>
            <person name="Young S."/>
            <person name="Zeng Q."/>
            <person name="Goldman W.E."/>
            <person name="Mardis E.R."/>
            <person name="Taylor J.W."/>
            <person name="McEwen J.G."/>
            <person name="Clay O.K."/>
            <person name="Klein B.S."/>
            <person name="Cuomo C.A."/>
        </authorList>
    </citation>
    <scope>NUCLEOTIDE SEQUENCE [LARGE SCALE GENOMIC DNA]</scope>
    <source>
        <strain evidence="2">UAMH 3008</strain>
    </source>
</reference>
<evidence type="ECO:0000313" key="1">
    <source>
        <dbReference type="EMBL" id="KKZ60871.1"/>
    </source>
</evidence>
<dbReference type="OrthoDB" id="4184092at2759"/>
<dbReference type="EMBL" id="LCZI01001406">
    <property type="protein sequence ID" value="KKZ60871.1"/>
    <property type="molecule type" value="Genomic_DNA"/>
</dbReference>
<organism evidence="1 2">
    <name type="scientific">[Emmonsia] crescens</name>
    <dbReference type="NCBI Taxonomy" id="73230"/>
    <lineage>
        <taxon>Eukaryota</taxon>
        <taxon>Fungi</taxon>
        <taxon>Dikarya</taxon>
        <taxon>Ascomycota</taxon>
        <taxon>Pezizomycotina</taxon>
        <taxon>Eurotiomycetes</taxon>
        <taxon>Eurotiomycetidae</taxon>
        <taxon>Onygenales</taxon>
        <taxon>Ajellomycetaceae</taxon>
        <taxon>Emergomyces</taxon>
    </lineage>
</organism>
<dbReference type="PANTHER" id="PTHR37535:SF2">
    <property type="entry name" value="FINGER DOMAIN PROTEIN, PUTATIVE (AFU_ORTHOLOGUE AFUA_6G09300)-RELATED"/>
    <property type="match status" value="1"/>
</dbReference>
<dbReference type="Pfam" id="PF11917">
    <property type="entry name" value="DUF3435"/>
    <property type="match status" value="1"/>
</dbReference>
<accession>A0A0G2J7E4</accession>
<dbReference type="InterPro" id="IPR021842">
    <property type="entry name" value="DUF3435"/>
</dbReference>
<gene>
    <name evidence="1" type="ORF">EMCG_04462</name>
</gene>
<proteinExistence type="predicted"/>
<sequence length="198" mass="22696">MTNIDNTDAVRSLIFQHSDPKTFLKYYLHRKVDKDVRAIVQGLDPQKQIIRAACRMIRAVNPRRLQELTTKESSSVNQQPHIKELIEKRDCLSVSDAPLPDTKALSNMSFTPESAVNWRVPILSDLDARQLSLDLAQGLLKVKLFLFLKRELVSSPLTLQDEMLRRTEAIDAVVDYCRFEEGEACRLPHEKRPGPKVF</sequence>
<protein>
    <submittedName>
        <fullName evidence="1">Uncharacterized protein</fullName>
    </submittedName>
</protein>
<dbReference type="PANTHER" id="PTHR37535">
    <property type="entry name" value="FLUG DOMAIN PROTEIN"/>
    <property type="match status" value="1"/>
</dbReference>
<evidence type="ECO:0000313" key="2">
    <source>
        <dbReference type="Proteomes" id="UP000034164"/>
    </source>
</evidence>
<name>A0A0G2J7E4_9EURO</name>
<dbReference type="Proteomes" id="UP000034164">
    <property type="component" value="Unassembled WGS sequence"/>
</dbReference>
<comment type="caution">
    <text evidence="1">The sequence shown here is derived from an EMBL/GenBank/DDBJ whole genome shotgun (WGS) entry which is preliminary data.</text>
</comment>
<dbReference type="VEuPathDB" id="FungiDB:EMCG_04462"/>
<dbReference type="AlphaFoldDB" id="A0A0G2J7E4"/>